<dbReference type="InterPro" id="IPR007010">
    <property type="entry name" value="PolA_pol_RNA-bd_dom"/>
</dbReference>
<dbReference type="FunFam" id="3.30.460.10:FF:000002">
    <property type="entry name" value="Poly(A) polymerase alpha, putative"/>
    <property type="match status" value="1"/>
</dbReference>
<evidence type="ECO:0000259" key="17">
    <source>
        <dbReference type="Pfam" id="PF04926"/>
    </source>
</evidence>
<keyword evidence="21" id="KW-1185">Reference proteome</keyword>
<evidence type="ECO:0000256" key="10">
    <source>
        <dbReference type="ARBA" id="ARBA00022840"/>
    </source>
</evidence>
<keyword evidence="10" id="KW-0067">ATP-binding</keyword>
<feature type="transmembrane region" description="Helical" evidence="16">
    <location>
        <begin position="433"/>
        <end position="453"/>
    </location>
</feature>
<evidence type="ECO:0000256" key="6">
    <source>
        <dbReference type="ARBA" id="ARBA00022664"/>
    </source>
</evidence>
<evidence type="ECO:0000256" key="3">
    <source>
        <dbReference type="ARBA" id="ARBA00004123"/>
    </source>
</evidence>
<keyword evidence="16" id="KW-1133">Transmembrane helix</keyword>
<dbReference type="GO" id="GO:0031123">
    <property type="term" value="P:RNA 3'-end processing"/>
    <property type="evidence" value="ECO:0007669"/>
    <property type="project" value="InterPro"/>
</dbReference>
<name>A0A8H5I0I0_9AGAR</name>
<dbReference type="Pfam" id="PF20750">
    <property type="entry name" value="PAP_NTPase"/>
    <property type="match status" value="1"/>
</dbReference>
<dbReference type="Gene3D" id="1.10.1410.10">
    <property type="match status" value="1"/>
</dbReference>
<evidence type="ECO:0000256" key="11">
    <source>
        <dbReference type="ARBA" id="ARBA00022842"/>
    </source>
</evidence>
<dbReference type="InterPro" id="IPR043519">
    <property type="entry name" value="NT_sf"/>
</dbReference>
<dbReference type="GO" id="GO:0005634">
    <property type="term" value="C:nucleus"/>
    <property type="evidence" value="ECO:0007669"/>
    <property type="project" value="UniProtKB-SubCell"/>
</dbReference>
<evidence type="ECO:0000256" key="7">
    <source>
        <dbReference type="ARBA" id="ARBA00022679"/>
    </source>
</evidence>
<dbReference type="OrthoDB" id="412748at2759"/>
<feature type="domain" description="Poly(A) polymerase RNA-binding" evidence="17">
    <location>
        <begin position="893"/>
        <end position="1062"/>
    </location>
</feature>
<comment type="caution">
    <text evidence="20">The sequence shown here is derived from an EMBL/GenBank/DDBJ whole genome shotgun (WGS) entry which is preliminary data.</text>
</comment>
<feature type="region of interest" description="Disordered" evidence="15">
    <location>
        <begin position="1050"/>
        <end position="1104"/>
    </location>
</feature>
<feature type="domain" description="Poly(A) polymerase central" evidence="18">
    <location>
        <begin position="746"/>
        <end position="891"/>
    </location>
</feature>
<dbReference type="GO" id="GO:0046872">
    <property type="term" value="F:metal ion binding"/>
    <property type="evidence" value="ECO:0007669"/>
    <property type="project" value="UniProtKB-KW"/>
</dbReference>
<feature type="compositionally biased region" description="Polar residues" evidence="15">
    <location>
        <begin position="1071"/>
        <end position="1080"/>
    </location>
</feature>
<dbReference type="SUPFAM" id="SSF51126">
    <property type="entry name" value="Pectin lyase-like"/>
    <property type="match status" value="1"/>
</dbReference>
<dbReference type="InterPro" id="IPR048840">
    <property type="entry name" value="PolA_pol_NTPase"/>
</dbReference>
<keyword evidence="7" id="KW-0808">Transferase</keyword>
<dbReference type="CDD" id="cd05402">
    <property type="entry name" value="NT_PAP_TUTase"/>
    <property type="match status" value="1"/>
</dbReference>
<keyword evidence="11" id="KW-0460">Magnesium</keyword>
<evidence type="ECO:0000256" key="13">
    <source>
        <dbReference type="ARBA" id="ARBA00023211"/>
    </source>
</evidence>
<organism evidence="20 21">
    <name type="scientific">Collybiopsis confluens</name>
    <dbReference type="NCBI Taxonomy" id="2823264"/>
    <lineage>
        <taxon>Eukaryota</taxon>
        <taxon>Fungi</taxon>
        <taxon>Dikarya</taxon>
        <taxon>Basidiomycota</taxon>
        <taxon>Agaricomycotina</taxon>
        <taxon>Agaricomycetes</taxon>
        <taxon>Agaricomycetidae</taxon>
        <taxon>Agaricales</taxon>
        <taxon>Marasmiineae</taxon>
        <taxon>Omphalotaceae</taxon>
        <taxon>Collybiopsis</taxon>
    </lineage>
</organism>
<feature type="domain" description="Poly(A) polymerase nucleotidyltransferase" evidence="19">
    <location>
        <begin position="548"/>
        <end position="741"/>
    </location>
</feature>
<evidence type="ECO:0000313" key="21">
    <source>
        <dbReference type="Proteomes" id="UP000518752"/>
    </source>
</evidence>
<dbReference type="GO" id="GO:1990817">
    <property type="term" value="F:poly(A) RNA polymerase activity"/>
    <property type="evidence" value="ECO:0007669"/>
    <property type="project" value="UniProtKB-EC"/>
</dbReference>
<accession>A0A8H5I0I0</accession>
<protein>
    <recommendedName>
        <fullName evidence="5">polynucleotide adenylyltransferase</fullName>
        <ecNumber evidence="5">2.7.7.19</ecNumber>
    </recommendedName>
</protein>
<dbReference type="SUPFAM" id="SSF81631">
    <property type="entry name" value="PAP/OAS1 substrate-binding domain"/>
    <property type="match status" value="1"/>
</dbReference>
<dbReference type="PANTHER" id="PTHR10682:SF10">
    <property type="entry name" value="POLYNUCLEOTIDE ADENYLYLTRANSFERASE"/>
    <property type="match status" value="1"/>
</dbReference>
<dbReference type="FunFam" id="1.10.1410.10:FF:000001">
    <property type="entry name" value="Putative poly(A) polymerase gamma"/>
    <property type="match status" value="1"/>
</dbReference>
<evidence type="ECO:0000256" key="8">
    <source>
        <dbReference type="ARBA" id="ARBA00022723"/>
    </source>
</evidence>
<keyword evidence="6" id="KW-0507">mRNA processing</keyword>
<dbReference type="SUPFAM" id="SSF55003">
    <property type="entry name" value="PAP/Archaeal CCA-adding enzyme, C-terminal domain"/>
    <property type="match status" value="1"/>
</dbReference>
<dbReference type="FunFam" id="3.30.70.590:FF:000003">
    <property type="entry name" value="Poly(A) polymerase"/>
    <property type="match status" value="1"/>
</dbReference>
<evidence type="ECO:0000259" key="19">
    <source>
        <dbReference type="Pfam" id="PF20750"/>
    </source>
</evidence>
<keyword evidence="8" id="KW-0479">Metal-binding</keyword>
<dbReference type="Gene3D" id="3.30.70.590">
    <property type="entry name" value="Poly(A) polymerase predicted RNA binding domain"/>
    <property type="match status" value="1"/>
</dbReference>
<evidence type="ECO:0000256" key="14">
    <source>
        <dbReference type="ARBA" id="ARBA00023242"/>
    </source>
</evidence>
<evidence type="ECO:0000256" key="5">
    <source>
        <dbReference type="ARBA" id="ARBA00012388"/>
    </source>
</evidence>
<comment type="similarity">
    <text evidence="4">Belongs to the poly(A) polymerase family.</text>
</comment>
<keyword evidence="14" id="KW-0539">Nucleus</keyword>
<evidence type="ECO:0000256" key="2">
    <source>
        <dbReference type="ARBA" id="ARBA00001946"/>
    </source>
</evidence>
<dbReference type="Pfam" id="PF04926">
    <property type="entry name" value="PAP_RNA-bind"/>
    <property type="match status" value="1"/>
</dbReference>
<evidence type="ECO:0000256" key="1">
    <source>
        <dbReference type="ARBA" id="ARBA00001936"/>
    </source>
</evidence>
<evidence type="ECO:0000313" key="20">
    <source>
        <dbReference type="EMBL" id="KAF5393014.1"/>
    </source>
</evidence>
<dbReference type="SMART" id="SM00710">
    <property type="entry name" value="PbH1"/>
    <property type="match status" value="6"/>
</dbReference>
<dbReference type="InterPro" id="IPR012334">
    <property type="entry name" value="Pectin_lyas_fold"/>
</dbReference>
<proteinExistence type="inferred from homology"/>
<dbReference type="InterPro" id="IPR011068">
    <property type="entry name" value="NuclTrfase_I-like_C"/>
</dbReference>
<evidence type="ECO:0000256" key="16">
    <source>
        <dbReference type="SAM" id="Phobius"/>
    </source>
</evidence>
<comment type="cofactor">
    <cofactor evidence="2">
        <name>Mg(2+)</name>
        <dbReference type="ChEBI" id="CHEBI:18420"/>
    </cofactor>
</comment>
<sequence>MEHTPRVSSCFAAEPTDTLTDRLNQALNSSGAGYTLSLCPSTQYPITAPIEFAAPNQEISTQGYPTDDSRALIIVTGAISNGTGQTTAIDGTCSQCSGVKLRNVQIDGSRNGSSPITGGGNVEMGGSNSNQLVEYVKSYNPRGWTCLHISEGALSCNNVTVQNNDVGPCGTDDFQQWADGLSISCQNTIVRNNMVKNPTDGGIVIFGSPGSQVYNNTIWVVNQTLLGGINMVDYDPWDGNYTNTAVYNNTILGGFSDETPEAGEADGTNTDDVIIKYMELFPTSQVLALISFFRIGIAIGPRTWFGDHYGNNVSTSGRVYNNRLSGAFSYAIGMTSAINFTVENNVLFGNTSFIGSRGPNCSSSDVTPTPAAFVLDQRTVTQSTTQSNFSVIKDGDSLTCVQPPDGGDYWPFGGNPSNTSTPSPSQHSSGSTAGIVVGVIVGLLFVAISAFFIRRWAIKRTESKRLYEASRFPKTSASIHHQVISYLLSIWTRILFSTGSLLALAGNLVVQKLDWQIDPWTNPVVTPNVEGVMTSHPIPRLNFEGYLGVTPPISTAESNEREKEVTLTLMEELRRQGTFESDEEARTRELVLGRVSALVKKFVHKVGIARGLSETAATAAGGKIFTFGSYRLGVHGPSSDIDTLLVVPKHVSREDFFELFEPMLREFDGATEVAGVPEAFVPVITASISGVPMDFLMARLALSSIPEDLSLQDDNLLRNIDERCVRSLGGSRVANEILRLVPNVQVFRDSLRCIKLWAQRRAIYSNVNGFFGGVAWAMVVARICQLYPNAIAGAIVSRFFIIMYQWSWPQPVLLKQIEEGPLQVKVWNPKLYPADRSHRMPIITPTYPAMCATHNVTASTQMITTEEFKRGADIVDKVIISTAQWSELFTKHDFFHKYRYYLQIIASTGDADLQLKWAGTVESRIRQLVMKLEYVDSLILAHPFIKGFEQVCYCLTEEEIRAVAQGEVSEGILKRKREDIEGKDGAGPVHTTTFYVGLAIEPKQPGAVGPRRLDISYPTTEFTKLVKMWETFDETTMGIVVRNIKSSLLPDNVFDPGERQPKSAVKRSKGGKSSNTSPDMPSSKRARTSSNPSSKDIPIKAENGTIPPIALTPVVDNAGAYAPKDPSGIKSPQLPFESKVRKTPTTFPPFHLWLLIVKHPHLHLSRHATEEEEEEEEEEESIHLDIIKSTTIHFYLAIRRQSPCTVTTMSDNDERAFPNEVFALIIDTLRDDHASLQNAALVCKDFGSMCQAMIFRKIKLRANPKLGYSSFIKRIHRFAALLRTNSNSYSIAEFVKTLTFDTYRLDHWPRKILDDLSFILHNLRSLTVIRMELTELLSKSRNFIQDIETGPTNRLKELVISHVNSLQVFENLCRMIACLTRLDVLAILNCLMNFNFQTTDLTLVLPSSLKVAVFGRMPLGVLRMIALGMSSNRPMKLHSLYLDLPVRIFNQENSERPNAEVFNLICRAIGPRTNVILGANDSVSGLGESFVHDVSNCFRELAVAHVTLVCPGEGNGLTFVNSLVSGLPSSVRQIRIDFDVNTFEWVDPGNWGELDAALMKRHELGLLQRVVFTCSVRGAPFTDRESYSELIPRMDRTVFHCVGRIPMSERAGFVEIDPNLAYIYPGLTIM</sequence>
<dbReference type="InterPro" id="IPR006626">
    <property type="entry name" value="PbH1"/>
</dbReference>
<dbReference type="InterPro" id="IPR011050">
    <property type="entry name" value="Pectin_lyase_fold/virulence"/>
</dbReference>
<dbReference type="SUPFAM" id="SSF81301">
    <property type="entry name" value="Nucleotidyltransferase"/>
    <property type="match status" value="1"/>
</dbReference>
<dbReference type="Gene3D" id="3.30.460.10">
    <property type="entry name" value="Beta Polymerase, domain 2"/>
    <property type="match status" value="1"/>
</dbReference>
<evidence type="ECO:0000259" key="18">
    <source>
        <dbReference type="Pfam" id="PF04928"/>
    </source>
</evidence>
<dbReference type="Proteomes" id="UP000518752">
    <property type="component" value="Unassembled WGS sequence"/>
</dbReference>
<dbReference type="GO" id="GO:0003723">
    <property type="term" value="F:RNA binding"/>
    <property type="evidence" value="ECO:0007669"/>
    <property type="project" value="UniProtKB-KW"/>
</dbReference>
<keyword evidence="9" id="KW-0547">Nucleotide-binding</keyword>
<reference evidence="20 21" key="1">
    <citation type="journal article" date="2020" name="ISME J.">
        <title>Uncovering the hidden diversity of litter-decomposition mechanisms in mushroom-forming fungi.</title>
        <authorList>
            <person name="Floudas D."/>
            <person name="Bentzer J."/>
            <person name="Ahren D."/>
            <person name="Johansson T."/>
            <person name="Persson P."/>
            <person name="Tunlid A."/>
        </authorList>
    </citation>
    <scope>NUCLEOTIDE SEQUENCE [LARGE SCALE GENOMIC DNA]</scope>
    <source>
        <strain evidence="20 21">CBS 406.79</strain>
    </source>
</reference>
<keyword evidence="13" id="KW-0464">Manganese</keyword>
<comment type="cofactor">
    <cofactor evidence="1">
        <name>Mn(2+)</name>
        <dbReference type="ChEBI" id="CHEBI:29035"/>
    </cofactor>
</comment>
<dbReference type="EMBL" id="JAACJN010000003">
    <property type="protein sequence ID" value="KAF5393014.1"/>
    <property type="molecule type" value="Genomic_DNA"/>
</dbReference>
<dbReference type="GO" id="GO:0005524">
    <property type="term" value="F:ATP binding"/>
    <property type="evidence" value="ECO:0007669"/>
    <property type="project" value="UniProtKB-KW"/>
</dbReference>
<evidence type="ECO:0000256" key="12">
    <source>
        <dbReference type="ARBA" id="ARBA00022884"/>
    </source>
</evidence>
<keyword evidence="12" id="KW-0694">RNA-binding</keyword>
<evidence type="ECO:0000256" key="9">
    <source>
        <dbReference type="ARBA" id="ARBA00022741"/>
    </source>
</evidence>
<dbReference type="InterPro" id="IPR007012">
    <property type="entry name" value="PolA_pol_cen_dom"/>
</dbReference>
<dbReference type="PANTHER" id="PTHR10682">
    <property type="entry name" value="POLY A POLYMERASE"/>
    <property type="match status" value="1"/>
</dbReference>
<comment type="subcellular location">
    <subcellularLocation>
        <location evidence="3">Nucleus</location>
    </subcellularLocation>
</comment>
<dbReference type="Gene3D" id="2.160.20.10">
    <property type="entry name" value="Single-stranded right-handed beta-helix, Pectin lyase-like"/>
    <property type="match status" value="1"/>
</dbReference>
<dbReference type="Pfam" id="PF04928">
    <property type="entry name" value="PAP_central"/>
    <property type="match status" value="1"/>
</dbReference>
<keyword evidence="16" id="KW-0812">Transmembrane</keyword>
<keyword evidence="16" id="KW-0472">Membrane</keyword>
<dbReference type="GO" id="GO:0006397">
    <property type="term" value="P:mRNA processing"/>
    <property type="evidence" value="ECO:0007669"/>
    <property type="project" value="UniProtKB-KW"/>
</dbReference>
<evidence type="ECO:0000256" key="15">
    <source>
        <dbReference type="SAM" id="MobiDB-lite"/>
    </source>
</evidence>
<evidence type="ECO:0000256" key="4">
    <source>
        <dbReference type="ARBA" id="ARBA00010912"/>
    </source>
</evidence>
<gene>
    <name evidence="20" type="ORF">D9757_001134</name>
</gene>
<dbReference type="EC" id="2.7.7.19" evidence="5"/>